<feature type="transmembrane region" description="Helical" evidence="1">
    <location>
        <begin position="31"/>
        <end position="52"/>
    </location>
</feature>
<protein>
    <submittedName>
        <fullName evidence="2">Uncharacterized protein</fullName>
    </submittedName>
</protein>
<comment type="caution">
    <text evidence="2">The sequence shown here is derived from an EMBL/GenBank/DDBJ whole genome shotgun (WGS) entry which is preliminary data.</text>
</comment>
<gene>
    <name evidence="2" type="ORF">S01H4_43932</name>
</gene>
<keyword evidence="1" id="KW-0812">Transmembrane</keyword>
<dbReference type="AlphaFoldDB" id="X1C412"/>
<feature type="transmembrane region" description="Helical" evidence="1">
    <location>
        <begin position="72"/>
        <end position="93"/>
    </location>
</feature>
<evidence type="ECO:0000256" key="1">
    <source>
        <dbReference type="SAM" id="Phobius"/>
    </source>
</evidence>
<sequence length="113" mass="12625">MNFVVGLVLYIILFLMILGVTWRFGIHLFSAVTVAALVSAVFLIILIPPSKLDKYTDDMIDGYDNHKSTNDAAVAVVCIILVITLILVIWYVLCKAYGDRVSCGDIYNSCERY</sequence>
<organism evidence="2">
    <name type="scientific">marine sediment metagenome</name>
    <dbReference type="NCBI Taxonomy" id="412755"/>
    <lineage>
        <taxon>unclassified sequences</taxon>
        <taxon>metagenomes</taxon>
        <taxon>ecological metagenomes</taxon>
    </lineage>
</organism>
<name>X1C412_9ZZZZ</name>
<evidence type="ECO:0000313" key="2">
    <source>
        <dbReference type="EMBL" id="GAH02816.1"/>
    </source>
</evidence>
<dbReference type="EMBL" id="BART01024290">
    <property type="protein sequence ID" value="GAH02816.1"/>
    <property type="molecule type" value="Genomic_DNA"/>
</dbReference>
<feature type="transmembrane region" description="Helical" evidence="1">
    <location>
        <begin position="6"/>
        <end position="24"/>
    </location>
</feature>
<reference evidence="2" key="1">
    <citation type="journal article" date="2014" name="Front. Microbiol.">
        <title>High frequency of phylogenetically diverse reductive dehalogenase-homologous genes in deep subseafloor sedimentary metagenomes.</title>
        <authorList>
            <person name="Kawai M."/>
            <person name="Futagami T."/>
            <person name="Toyoda A."/>
            <person name="Takaki Y."/>
            <person name="Nishi S."/>
            <person name="Hori S."/>
            <person name="Arai W."/>
            <person name="Tsubouchi T."/>
            <person name="Morono Y."/>
            <person name="Uchiyama I."/>
            <person name="Ito T."/>
            <person name="Fujiyama A."/>
            <person name="Inagaki F."/>
            <person name="Takami H."/>
        </authorList>
    </citation>
    <scope>NUCLEOTIDE SEQUENCE</scope>
    <source>
        <strain evidence="2">Expedition CK06-06</strain>
    </source>
</reference>
<keyword evidence="1" id="KW-0472">Membrane</keyword>
<proteinExistence type="predicted"/>
<keyword evidence="1" id="KW-1133">Transmembrane helix</keyword>
<accession>X1C412</accession>